<dbReference type="Proteomes" id="UP001178507">
    <property type="component" value="Unassembled WGS sequence"/>
</dbReference>
<sequence length="824" mass="91183">VHVYCALGDYVSPLELLAGECAQLTKQCSKDLVEAPLLQCLLVRKLFFFLFRCFELRSFPLEPKDGMGLVQPSPTAIIDLIDSIFKTADPSKAPPMFLRLLRLSPLGLFRMLSVLFTSPSASRAIQDSAGKRVGQEQLSLNSLFRLIQSSLEAAKKEDSTLAHSQKEFLWFVARSLPRAKTQLTIEEVMQVVDHLLAWPVKGARREVEQMLIGVLASQECFDGRAHAMVISKAGGFWGLASWLHERNGDLGRALDCRLQDPELREQIFEFIITKLAEDANFALIEAALQRLQALVEVDSERCSLMLCEQFANVPDHSQVLEGLQAYPQMEMRYLESLLRRGSAAERQTFFNQYVVRYIDLLCQHCPSAVLPFILENEALPLRECLDLCGRYRVTDASVHLLERTGDFAGVLQPGTCRASGWVRRRPEPRPALQVACETDPAALGAALAGGLAAGAVGGYFFGKQQGESISEKYEKFWPRKIMMLFGAPGAGKGTQGPKIVDTLAIPQLSTGDMLREAVSAGTEVGKKAEAVMKSGGLVSDEIVIGIIADRIKEPDCKSGFILDGFPRTVAQAQALDAMLAKSGEAVSLIVEFNVNPSVLEERICGRWMHKASGRSYHVKFQPPKSMKMGPDGKPVPETMKDDQTGEALYQRSDDTAEALKKRLDGYKNQTLPILDYYKEKGIVKKVDGGKKIDEVWKDVCSKLASKLVLGDYREAIEKLCTFFSSGDRGVVSKVAKKLLAAQDGQPAEAWWEGLPEAQKCISLLQNVYDLSSRNSNIMTEAQLEELWFGVLGFTVRKQESVTSISNERRRAGLALVLREMSSKA</sequence>
<dbReference type="Pfam" id="PF00406">
    <property type="entry name" value="ADK"/>
    <property type="match status" value="1"/>
</dbReference>
<feature type="domain" description="Adenylate kinase active site lid" evidence="5">
    <location>
        <begin position="606"/>
        <end position="653"/>
    </location>
</feature>
<proteinExistence type="inferred from homology"/>
<comment type="similarity">
    <text evidence="1">Belongs to the adenylate kinase family.</text>
</comment>
<keyword evidence="2" id="KW-0808">Transferase</keyword>
<dbReference type="PANTHER" id="PTHR23359">
    <property type="entry name" value="NUCLEOTIDE KINASE"/>
    <property type="match status" value="1"/>
</dbReference>
<dbReference type="SUPFAM" id="SSF57774">
    <property type="entry name" value="Microbial and mitochondrial ADK, insert 'zinc finger' domain"/>
    <property type="match status" value="1"/>
</dbReference>
<accession>A0AA36JQC0</accession>
<organism evidence="6 7">
    <name type="scientific">Effrenium voratum</name>
    <dbReference type="NCBI Taxonomy" id="2562239"/>
    <lineage>
        <taxon>Eukaryota</taxon>
        <taxon>Sar</taxon>
        <taxon>Alveolata</taxon>
        <taxon>Dinophyceae</taxon>
        <taxon>Suessiales</taxon>
        <taxon>Symbiodiniaceae</taxon>
        <taxon>Effrenium</taxon>
    </lineage>
</organism>
<dbReference type="FunFam" id="3.40.50.300:FF:000106">
    <property type="entry name" value="Adenylate kinase mitochondrial"/>
    <property type="match status" value="1"/>
</dbReference>
<gene>
    <name evidence="6" type="ORF">EVOR1521_LOCUS30798</name>
</gene>
<reference evidence="6" key="1">
    <citation type="submission" date="2023-08" db="EMBL/GenBank/DDBJ databases">
        <authorList>
            <person name="Chen Y."/>
            <person name="Shah S."/>
            <person name="Dougan E. K."/>
            <person name="Thang M."/>
            <person name="Chan C."/>
        </authorList>
    </citation>
    <scope>NUCLEOTIDE SEQUENCE</scope>
</reference>
<dbReference type="GO" id="GO:0004017">
    <property type="term" value="F:AMP kinase activity"/>
    <property type="evidence" value="ECO:0007669"/>
    <property type="project" value="InterPro"/>
</dbReference>
<dbReference type="InterPro" id="IPR033690">
    <property type="entry name" value="Adenylat_kinase_CS"/>
</dbReference>
<dbReference type="Pfam" id="PF05191">
    <property type="entry name" value="ADK_lid"/>
    <property type="match status" value="1"/>
</dbReference>
<evidence type="ECO:0000313" key="7">
    <source>
        <dbReference type="Proteomes" id="UP001178507"/>
    </source>
</evidence>
<keyword evidence="3" id="KW-0547">Nucleotide-binding</keyword>
<feature type="non-terminal residue" evidence="6">
    <location>
        <position position="1"/>
    </location>
</feature>
<dbReference type="InterPro" id="IPR006259">
    <property type="entry name" value="Adenyl_kin_sub"/>
</dbReference>
<protein>
    <recommendedName>
        <fullName evidence="5">Adenylate kinase active site lid domain-containing protein</fullName>
    </recommendedName>
</protein>
<keyword evidence="4" id="KW-0418">Kinase</keyword>
<dbReference type="NCBIfam" id="TIGR01351">
    <property type="entry name" value="adk"/>
    <property type="match status" value="1"/>
</dbReference>
<evidence type="ECO:0000259" key="5">
    <source>
        <dbReference type="Pfam" id="PF05191"/>
    </source>
</evidence>
<dbReference type="EMBL" id="CAUJNA010003787">
    <property type="protein sequence ID" value="CAJ1409782.1"/>
    <property type="molecule type" value="Genomic_DNA"/>
</dbReference>
<dbReference type="NCBIfam" id="NF011100">
    <property type="entry name" value="PRK14527.1"/>
    <property type="match status" value="1"/>
</dbReference>
<dbReference type="PRINTS" id="PR00094">
    <property type="entry name" value="ADENYLTKNASE"/>
</dbReference>
<evidence type="ECO:0000256" key="4">
    <source>
        <dbReference type="ARBA" id="ARBA00022777"/>
    </source>
</evidence>
<dbReference type="Pfam" id="PF23556">
    <property type="entry name" value="TPR_Vps41"/>
    <property type="match status" value="1"/>
</dbReference>
<dbReference type="GO" id="GO:0005524">
    <property type="term" value="F:ATP binding"/>
    <property type="evidence" value="ECO:0007669"/>
    <property type="project" value="InterPro"/>
</dbReference>
<dbReference type="InterPro" id="IPR007862">
    <property type="entry name" value="Adenylate_kinase_lid-dom"/>
</dbReference>
<dbReference type="PROSITE" id="PS00113">
    <property type="entry name" value="ADENYLATE_KINASE"/>
    <property type="match status" value="1"/>
</dbReference>
<dbReference type="HAMAP" id="MF_00235">
    <property type="entry name" value="Adenylate_kinase_Adk"/>
    <property type="match status" value="1"/>
</dbReference>
<name>A0AA36JQC0_9DINO</name>
<evidence type="ECO:0000256" key="2">
    <source>
        <dbReference type="ARBA" id="ARBA00022679"/>
    </source>
</evidence>
<dbReference type="NCBIfam" id="NF001381">
    <property type="entry name" value="PRK00279.1-3"/>
    <property type="match status" value="1"/>
</dbReference>
<evidence type="ECO:0000256" key="3">
    <source>
        <dbReference type="ARBA" id="ARBA00022741"/>
    </source>
</evidence>
<dbReference type="SUPFAM" id="SSF52540">
    <property type="entry name" value="P-loop containing nucleoside triphosphate hydrolases"/>
    <property type="match status" value="1"/>
</dbReference>
<dbReference type="AlphaFoldDB" id="A0AA36JQC0"/>
<evidence type="ECO:0000256" key="1">
    <source>
        <dbReference type="ARBA" id="ARBA00007220"/>
    </source>
</evidence>
<dbReference type="Gene3D" id="3.40.50.300">
    <property type="entry name" value="P-loop containing nucleotide triphosphate hydrolases"/>
    <property type="match status" value="1"/>
</dbReference>
<evidence type="ECO:0000313" key="6">
    <source>
        <dbReference type="EMBL" id="CAJ1409782.1"/>
    </source>
</evidence>
<dbReference type="CDD" id="cd01428">
    <property type="entry name" value="ADK"/>
    <property type="match status" value="1"/>
</dbReference>
<dbReference type="InterPro" id="IPR000850">
    <property type="entry name" value="Adenylat/UMP-CMP_kin"/>
</dbReference>
<comment type="caution">
    <text evidence="6">The sequence shown here is derived from an EMBL/GenBank/DDBJ whole genome shotgun (WGS) entry which is preliminary data.</text>
</comment>
<keyword evidence="7" id="KW-1185">Reference proteome</keyword>
<dbReference type="InterPro" id="IPR036193">
    <property type="entry name" value="ADK_active_lid_dom_sf"/>
</dbReference>
<dbReference type="InterPro" id="IPR027417">
    <property type="entry name" value="P-loop_NTPase"/>
</dbReference>